<dbReference type="Proteomes" id="UP000663203">
    <property type="component" value="Chromosome"/>
</dbReference>
<dbReference type="InterPro" id="IPR058739">
    <property type="entry name" value="NicX"/>
</dbReference>
<dbReference type="PANTHER" id="PTHR34448">
    <property type="entry name" value="AMINOPEPTIDASE"/>
    <property type="match status" value="1"/>
</dbReference>
<accession>A0A8A2V8E7</accession>
<dbReference type="InterPro" id="IPR052170">
    <property type="entry name" value="M29_Exopeptidase"/>
</dbReference>
<dbReference type="PANTHER" id="PTHR34448:SF1">
    <property type="entry name" value="BLL6088 PROTEIN"/>
    <property type="match status" value="1"/>
</dbReference>
<evidence type="ECO:0000256" key="1">
    <source>
        <dbReference type="ARBA" id="ARBA00022723"/>
    </source>
</evidence>
<gene>
    <name evidence="2" type="ORF">J0X25_09785</name>
</gene>
<reference evidence="2 3" key="1">
    <citation type="submission" date="2021-03" db="EMBL/GenBank/DDBJ databases">
        <title>Haloterrigena longa sp. nov. and Haloterrigena limicola sp. nov., extremely halophilic archaea isolated from a salt lake.</title>
        <authorList>
            <person name="Henglin C."/>
        </authorList>
    </citation>
    <scope>NUCLEOTIDE SEQUENCE [LARGE SCALE GENOMIC DNA]</scope>
    <source>
        <strain evidence="2 3">KZCA68</strain>
    </source>
</reference>
<dbReference type="KEGG" id="hakz:J0X25_09785"/>
<dbReference type="RefSeq" id="WP_207287273.1">
    <property type="nucleotide sequence ID" value="NZ_CP071462.1"/>
</dbReference>
<dbReference type="SUPFAM" id="SSF144052">
    <property type="entry name" value="Thermophilic metalloprotease-like"/>
    <property type="match status" value="1"/>
</dbReference>
<sequence length="330" mass="34880">MSLVEEIEGARIIADRIANVQPDEHVLIVGDWRSDAVTERLAAAVHTLDAEASVALMAPREYDGNEPPETVAAAMGEADVIILVPTRAIAHSAAANRALEEGGRVVAMAKLSLEQLRADGLRVDFEELAPKVREMGDLFSSAETARLTAPNGTDVTFALGGRGGNGLTCTVAEPGDFTVAYCAEANVTPVAEGTNGRIVFDGSIPNLGIGMLEDDIVVEIEDGSVTSIDGGQEAQKVERIWAEYDDPAVRQAAELAVGMNPKCTELDGGFINDHGVFGTVHVGFGTSSNLGGETRTPLHFDITLQSATLELDGETVLEDREFKIPAVDAR</sequence>
<proteinExistence type="predicted"/>
<dbReference type="GeneID" id="63187596"/>
<dbReference type="GO" id="GO:0046872">
    <property type="term" value="F:metal ion binding"/>
    <property type="evidence" value="ECO:0007669"/>
    <property type="project" value="UniProtKB-KW"/>
</dbReference>
<dbReference type="Pfam" id="PF26233">
    <property type="entry name" value="NicX"/>
    <property type="match status" value="1"/>
</dbReference>
<name>A0A8A2V8E7_9EURY</name>
<evidence type="ECO:0000313" key="3">
    <source>
        <dbReference type="Proteomes" id="UP000663203"/>
    </source>
</evidence>
<evidence type="ECO:0000313" key="2">
    <source>
        <dbReference type="EMBL" id="QSW97711.1"/>
    </source>
</evidence>
<dbReference type="EMBL" id="CP071462">
    <property type="protein sequence ID" value="QSW97711.1"/>
    <property type="molecule type" value="Genomic_DNA"/>
</dbReference>
<dbReference type="AlphaFoldDB" id="A0A8A2V8E7"/>
<organism evidence="2 3">
    <name type="scientific">Haloterrigena alkaliphila</name>
    <dbReference type="NCBI Taxonomy" id="2816475"/>
    <lineage>
        <taxon>Archaea</taxon>
        <taxon>Methanobacteriati</taxon>
        <taxon>Methanobacteriota</taxon>
        <taxon>Stenosarchaea group</taxon>
        <taxon>Halobacteria</taxon>
        <taxon>Halobacteriales</taxon>
        <taxon>Natrialbaceae</taxon>
        <taxon>Haloterrigena</taxon>
    </lineage>
</organism>
<evidence type="ECO:0008006" key="4">
    <source>
        <dbReference type="Google" id="ProtNLM"/>
    </source>
</evidence>
<keyword evidence="1" id="KW-0479">Metal-binding</keyword>
<keyword evidence="3" id="KW-1185">Reference proteome</keyword>
<protein>
    <recommendedName>
        <fullName evidence="4">Leucyl aminopeptidase (Aminopeptidase T)</fullName>
    </recommendedName>
</protein>